<feature type="transmembrane region" description="Helical" evidence="1">
    <location>
        <begin position="106"/>
        <end position="130"/>
    </location>
</feature>
<keyword evidence="1" id="KW-0472">Membrane</keyword>
<evidence type="ECO:0000313" key="3">
    <source>
        <dbReference type="Proteomes" id="UP000721236"/>
    </source>
</evidence>
<gene>
    <name evidence="2" type="ORF">LMG21510_03700</name>
</gene>
<keyword evidence="1" id="KW-1133">Transmembrane helix</keyword>
<feature type="transmembrane region" description="Helical" evidence="1">
    <location>
        <begin position="6"/>
        <end position="23"/>
    </location>
</feature>
<organism evidence="2 3">
    <name type="scientific">Cupriavidus respiraculi</name>
    <dbReference type="NCBI Taxonomy" id="195930"/>
    <lineage>
        <taxon>Bacteria</taxon>
        <taxon>Pseudomonadati</taxon>
        <taxon>Pseudomonadota</taxon>
        <taxon>Betaproteobacteria</taxon>
        <taxon>Burkholderiales</taxon>
        <taxon>Burkholderiaceae</taxon>
        <taxon>Cupriavidus</taxon>
    </lineage>
</organism>
<dbReference type="Proteomes" id="UP000721236">
    <property type="component" value="Unassembled WGS sequence"/>
</dbReference>
<proteinExistence type="predicted"/>
<keyword evidence="1" id="KW-0812">Transmembrane</keyword>
<sequence>MRDPATLLLMFFLVPLWLLAGIGDWASHRRTGIERTAGPKESALHLLMLVEVGLPMLAALFFEINALVIAFMLVMLPVHEATAWWDVKYASARREIPPFEQHMHSLLEVLPLTAVLFVVAMHWDQFLALFGMGAEPASLALRLKTEALPGWYLAGLMAAVLLLAVLPYAEEFWRCVSWQRRHGAAAGGPGFAGTMSRKRRAAGDGMVRAVTDRAGPTAAPRERV</sequence>
<keyword evidence="3" id="KW-1185">Reference proteome</keyword>
<dbReference type="RefSeq" id="WP_224043294.1">
    <property type="nucleotide sequence ID" value="NZ_CAJZAH010000004.1"/>
</dbReference>
<evidence type="ECO:0000256" key="1">
    <source>
        <dbReference type="SAM" id="Phobius"/>
    </source>
</evidence>
<dbReference type="EMBL" id="CAJZAH010000004">
    <property type="protein sequence ID" value="CAG9179150.1"/>
    <property type="molecule type" value="Genomic_DNA"/>
</dbReference>
<name>A0ABM8XG74_9BURK</name>
<evidence type="ECO:0000313" key="2">
    <source>
        <dbReference type="EMBL" id="CAG9179150.1"/>
    </source>
</evidence>
<accession>A0ABM8XG74</accession>
<evidence type="ECO:0008006" key="4">
    <source>
        <dbReference type="Google" id="ProtNLM"/>
    </source>
</evidence>
<protein>
    <recommendedName>
        <fullName evidence="4">Diguanylate cyclase</fullName>
    </recommendedName>
</protein>
<reference evidence="2 3" key="1">
    <citation type="submission" date="2021-08" db="EMBL/GenBank/DDBJ databases">
        <authorList>
            <person name="Peeters C."/>
        </authorList>
    </citation>
    <scope>NUCLEOTIDE SEQUENCE [LARGE SCALE GENOMIC DNA]</scope>
    <source>
        <strain evidence="2 3">LMG 21510</strain>
    </source>
</reference>
<comment type="caution">
    <text evidence="2">The sequence shown here is derived from an EMBL/GenBank/DDBJ whole genome shotgun (WGS) entry which is preliminary data.</text>
</comment>
<feature type="transmembrane region" description="Helical" evidence="1">
    <location>
        <begin position="150"/>
        <end position="169"/>
    </location>
</feature>